<feature type="domain" description="Apple" evidence="4">
    <location>
        <begin position="338"/>
        <end position="399"/>
    </location>
</feature>
<feature type="signal peptide" evidence="3">
    <location>
        <begin position="1"/>
        <end position="24"/>
    </location>
</feature>
<evidence type="ECO:0000313" key="6">
    <source>
        <dbReference type="Proteomes" id="UP000019132"/>
    </source>
</evidence>
<dbReference type="Proteomes" id="UP000019132">
    <property type="component" value="Unassembled WGS sequence"/>
</dbReference>
<dbReference type="SUPFAM" id="SSF57414">
    <property type="entry name" value="Hairpin loop containing domain-like"/>
    <property type="match status" value="2"/>
</dbReference>
<sequence>MKMPASLLVAAAFMGSLLPSSTMSWELGSGNRGMWNSNCDYLGQDFRGVGSSSQSCGDICADDPNCSHWTWYNGNCFLKTGNEHLTSPLQGATCGFILGRFNETIPIMTLPMPPPSTAALPPPMDTWMEGSSGRGAWAPNCDYPGQNIRSVGGTPSEACGEMCADDPKCSHWTWYNGNCWIKTGSERPSLPLRGASCGFVFGRFNEMTRNMIMPPATVMVPIPPPMGTWMVRSGGQGMWASNCDYPGQDTRTIASPRDDCGDICAGDPQCSHWAWYNGNCWIKTGGQRPAAPLQGADCGYILGRFYTPAPLPFAPVIPPPAGTWLKGSGGRSAFAYNCDLPGNDIRDFPLGNPDACGSSCADEPRCSHWTWYNGNCWMKSGGERPSTVLVGATCGFVFGRFNQTTMGTPMLPPTDVVQQMPMVQWKLINGGLGMVAGVCDFPGHDYVSMPSPPGYDCGFMCMDNPQCTHWRWYDGQCSLKVGKESNVTLLPGATCGFISGRFNEPSSNLMTTSQPSMTPATIQPAYDDVFQPMAFEPKMGTRAPVLANGMTSIEVEDMLTFINALRLSSKLQPVVLNDALVLAATEHSKDQADHCVLAHSGSDGSTPELRASRHGYNGKVVWEHISVGKQTMTEILDPWWGPTSHYDDILQTEATEVGFARAVNIECDDYRSYWTLVFSAPQ</sequence>
<dbReference type="PANTHER" id="PTHR31157:SF1">
    <property type="entry name" value="SCP DOMAIN-CONTAINING PROTEIN"/>
    <property type="match status" value="1"/>
</dbReference>
<dbReference type="InterPro" id="IPR035940">
    <property type="entry name" value="CAP_sf"/>
</dbReference>
<feature type="chain" id="PRO_5003871681" description="Apple domain-containing protein" evidence="3">
    <location>
        <begin position="25"/>
        <end position="682"/>
    </location>
</feature>
<dbReference type="OMA" id="CSHWTWY"/>
<reference evidence="5" key="3">
    <citation type="submission" date="2015-02" db="UniProtKB">
        <authorList>
            <consortium name="EnsemblProtists"/>
        </authorList>
    </citation>
    <scope>IDENTIFICATION</scope>
    <source>
        <strain evidence="5">DAOM BR144</strain>
    </source>
</reference>
<evidence type="ECO:0000256" key="2">
    <source>
        <dbReference type="ARBA" id="ARBA00023157"/>
    </source>
</evidence>
<evidence type="ECO:0000313" key="5">
    <source>
        <dbReference type="EnsemblProtists" id="PYU1_T010467"/>
    </source>
</evidence>
<dbReference type="SUPFAM" id="SSF55797">
    <property type="entry name" value="PR-1-like"/>
    <property type="match status" value="1"/>
</dbReference>
<name>K3WZR8_GLOUD</name>
<keyword evidence="1" id="KW-0677">Repeat</keyword>
<evidence type="ECO:0000259" key="4">
    <source>
        <dbReference type="SMART" id="SM00223"/>
    </source>
</evidence>
<dbReference type="InterPro" id="IPR014044">
    <property type="entry name" value="CAP_dom"/>
</dbReference>
<dbReference type="PANTHER" id="PTHR31157">
    <property type="entry name" value="SCP DOMAIN-CONTAINING PROTEIN"/>
    <property type="match status" value="1"/>
</dbReference>
<proteinExistence type="predicted"/>
<dbReference type="GO" id="GO:0005576">
    <property type="term" value="C:extracellular region"/>
    <property type="evidence" value="ECO:0007669"/>
    <property type="project" value="InterPro"/>
</dbReference>
<reference evidence="6" key="2">
    <citation type="submission" date="2010-04" db="EMBL/GenBank/DDBJ databases">
        <authorList>
            <person name="Buell R."/>
            <person name="Hamilton J."/>
            <person name="Hostetler J."/>
        </authorList>
    </citation>
    <scope>NUCLEOTIDE SEQUENCE [LARGE SCALE GENOMIC DNA]</scope>
    <source>
        <strain evidence="6">DAOM:BR144</strain>
    </source>
</reference>
<dbReference type="InterPro" id="IPR003609">
    <property type="entry name" value="Pan_app"/>
</dbReference>
<dbReference type="EnsemblProtists" id="PYU1_T010467">
    <property type="protein sequence ID" value="PYU1_T010467"/>
    <property type="gene ID" value="PYU1_G010445"/>
</dbReference>
<feature type="domain" description="Apple" evidence="4">
    <location>
        <begin position="37"/>
        <end position="99"/>
    </location>
</feature>
<dbReference type="VEuPathDB" id="FungiDB:PYU1_G010445"/>
<dbReference type="Pfam" id="PF14295">
    <property type="entry name" value="PAN_4"/>
    <property type="match status" value="5"/>
</dbReference>
<dbReference type="GO" id="GO:0006508">
    <property type="term" value="P:proteolysis"/>
    <property type="evidence" value="ECO:0007669"/>
    <property type="project" value="InterPro"/>
</dbReference>
<organism evidence="5 6">
    <name type="scientific">Globisporangium ultimum (strain ATCC 200006 / CBS 805.95 / DAOM BR144)</name>
    <name type="common">Pythium ultimum</name>
    <dbReference type="NCBI Taxonomy" id="431595"/>
    <lineage>
        <taxon>Eukaryota</taxon>
        <taxon>Sar</taxon>
        <taxon>Stramenopiles</taxon>
        <taxon>Oomycota</taxon>
        <taxon>Peronosporomycetes</taxon>
        <taxon>Pythiales</taxon>
        <taxon>Pythiaceae</taxon>
        <taxon>Globisporangium</taxon>
    </lineage>
</organism>
<dbReference type="Pfam" id="PF00188">
    <property type="entry name" value="CAP"/>
    <property type="match status" value="1"/>
</dbReference>
<dbReference type="STRING" id="431595.K3WZR8"/>
<keyword evidence="6" id="KW-1185">Reference proteome</keyword>
<keyword evidence="3" id="KW-0732">Signal</keyword>
<dbReference type="eggNOG" id="ENOG502QUKP">
    <property type="taxonomic scope" value="Eukaryota"/>
</dbReference>
<feature type="domain" description="Apple" evidence="4">
    <location>
        <begin position="139"/>
        <end position="202"/>
    </location>
</feature>
<dbReference type="InterPro" id="IPR000177">
    <property type="entry name" value="Apple"/>
</dbReference>
<dbReference type="EMBL" id="GL376596">
    <property type="status" value="NOT_ANNOTATED_CDS"/>
    <property type="molecule type" value="Genomic_DNA"/>
</dbReference>
<dbReference type="AlphaFoldDB" id="K3WZR8"/>
<dbReference type="InParanoid" id="K3WZR8"/>
<reference evidence="6" key="1">
    <citation type="journal article" date="2010" name="Genome Biol.">
        <title>Genome sequence of the necrotrophic plant pathogen Pythium ultimum reveals original pathogenicity mechanisms and effector repertoire.</title>
        <authorList>
            <person name="Levesque C.A."/>
            <person name="Brouwer H."/>
            <person name="Cano L."/>
            <person name="Hamilton J.P."/>
            <person name="Holt C."/>
            <person name="Huitema E."/>
            <person name="Raffaele S."/>
            <person name="Robideau G.P."/>
            <person name="Thines M."/>
            <person name="Win J."/>
            <person name="Zerillo M.M."/>
            <person name="Beakes G.W."/>
            <person name="Boore J.L."/>
            <person name="Busam D."/>
            <person name="Dumas B."/>
            <person name="Ferriera S."/>
            <person name="Fuerstenberg S.I."/>
            <person name="Gachon C.M."/>
            <person name="Gaulin E."/>
            <person name="Govers F."/>
            <person name="Grenville-Briggs L."/>
            <person name="Horner N."/>
            <person name="Hostetler J."/>
            <person name="Jiang R.H."/>
            <person name="Johnson J."/>
            <person name="Krajaejun T."/>
            <person name="Lin H."/>
            <person name="Meijer H.J."/>
            <person name="Moore B."/>
            <person name="Morris P."/>
            <person name="Phuntmart V."/>
            <person name="Puiu D."/>
            <person name="Shetty J."/>
            <person name="Stajich J.E."/>
            <person name="Tripathy S."/>
            <person name="Wawra S."/>
            <person name="van West P."/>
            <person name="Whitty B.R."/>
            <person name="Coutinho P.M."/>
            <person name="Henrissat B."/>
            <person name="Martin F."/>
            <person name="Thomas P.D."/>
            <person name="Tyler B.M."/>
            <person name="De Vries R.P."/>
            <person name="Kamoun S."/>
            <person name="Yandell M."/>
            <person name="Tisserat N."/>
            <person name="Buell C.R."/>
        </authorList>
    </citation>
    <scope>NUCLEOTIDE SEQUENCE</scope>
    <source>
        <strain evidence="6">DAOM:BR144</strain>
    </source>
</reference>
<dbReference type="SMART" id="SM00223">
    <property type="entry name" value="APPLE"/>
    <property type="match status" value="3"/>
</dbReference>
<protein>
    <recommendedName>
        <fullName evidence="4">Apple domain-containing protein</fullName>
    </recommendedName>
</protein>
<evidence type="ECO:0000256" key="1">
    <source>
        <dbReference type="ARBA" id="ARBA00022737"/>
    </source>
</evidence>
<evidence type="ECO:0000256" key="3">
    <source>
        <dbReference type="SAM" id="SignalP"/>
    </source>
</evidence>
<keyword evidence="2" id="KW-1015">Disulfide bond</keyword>
<dbReference type="HOGENOM" id="CLU_498312_0_0_1"/>
<accession>K3WZR8</accession>
<dbReference type="Gene3D" id="3.40.33.10">
    <property type="entry name" value="CAP"/>
    <property type="match status" value="1"/>
</dbReference>
<dbReference type="CDD" id="cd05379">
    <property type="entry name" value="CAP_bacterial"/>
    <property type="match status" value="1"/>
</dbReference>
<dbReference type="Gene3D" id="3.50.4.10">
    <property type="entry name" value="Hepatocyte Growth Factor"/>
    <property type="match status" value="5"/>
</dbReference>